<dbReference type="PANTHER" id="PTHR43626:SF4">
    <property type="entry name" value="GCN5-RELATED N-ACETYLTRANSFERASE 2, CHLOROPLASTIC"/>
    <property type="match status" value="1"/>
</dbReference>
<reference evidence="4" key="1">
    <citation type="submission" date="2021-11" db="EMBL/GenBank/DDBJ databases">
        <authorList>
            <person name="Qingchun L."/>
            <person name="Dong Z."/>
            <person name="Zongwei Q."/>
            <person name="Jia Z."/>
            <person name="Duotao L."/>
        </authorList>
    </citation>
    <scope>NUCLEOTIDE SEQUENCE</scope>
    <source>
        <strain evidence="4">WLY-B-L2</strain>
    </source>
</reference>
<gene>
    <name evidence="4" type="ORF">LN736_16305</name>
</gene>
<dbReference type="EMBL" id="JAJJPB010000031">
    <property type="protein sequence ID" value="MCC9296415.1"/>
    <property type="molecule type" value="Genomic_DNA"/>
</dbReference>
<dbReference type="InterPro" id="IPR000182">
    <property type="entry name" value="GNAT_dom"/>
</dbReference>
<dbReference type="RefSeq" id="WP_229982005.1">
    <property type="nucleotide sequence ID" value="NZ_JAJJPB010000031.1"/>
</dbReference>
<feature type="domain" description="N-acetyltransferase" evidence="3">
    <location>
        <begin position="1"/>
        <end position="140"/>
    </location>
</feature>
<dbReference type="CDD" id="cd04301">
    <property type="entry name" value="NAT_SF"/>
    <property type="match status" value="1"/>
</dbReference>
<evidence type="ECO:0000259" key="3">
    <source>
        <dbReference type="PROSITE" id="PS51186"/>
    </source>
</evidence>
<evidence type="ECO:0000313" key="5">
    <source>
        <dbReference type="Proteomes" id="UP001165422"/>
    </source>
</evidence>
<dbReference type="InterPro" id="IPR016181">
    <property type="entry name" value="Acyl_CoA_acyltransferase"/>
</dbReference>
<accession>A0ABS8N9A6</accession>
<organism evidence="4 5">
    <name type="scientific">Clostridium aromativorans</name>
    <dbReference type="NCBI Taxonomy" id="2836848"/>
    <lineage>
        <taxon>Bacteria</taxon>
        <taxon>Bacillati</taxon>
        <taxon>Bacillota</taxon>
        <taxon>Clostridia</taxon>
        <taxon>Eubacteriales</taxon>
        <taxon>Clostridiaceae</taxon>
        <taxon>Clostridium</taxon>
    </lineage>
</organism>
<evidence type="ECO:0000256" key="2">
    <source>
        <dbReference type="ARBA" id="ARBA00023315"/>
    </source>
</evidence>
<sequence>MDFSYKNGISVDDYNRLRDAVGWDTLNKEQAQAGINRSRMVVSCYEKNKIIGSARILWDGGYIAYLADVMVLPSHQGFGIGKKMVGELILFLKSQLKSEWKIKIVLISAKGKEPFYEKLGFIKRPNENDGAGMNMWIKYDE</sequence>
<dbReference type="PANTHER" id="PTHR43626">
    <property type="entry name" value="ACYL-COA N-ACYLTRANSFERASE"/>
    <property type="match status" value="1"/>
</dbReference>
<comment type="caution">
    <text evidence="4">The sequence shown here is derived from an EMBL/GenBank/DDBJ whole genome shotgun (WGS) entry which is preliminary data.</text>
</comment>
<proteinExistence type="predicted"/>
<keyword evidence="2" id="KW-0012">Acyltransferase</keyword>
<protein>
    <submittedName>
        <fullName evidence="4">GNAT family N-acetyltransferase</fullName>
    </submittedName>
</protein>
<name>A0ABS8N9A6_9CLOT</name>
<dbReference type="InterPro" id="IPR045039">
    <property type="entry name" value="NSI-like"/>
</dbReference>
<keyword evidence="5" id="KW-1185">Reference proteome</keyword>
<dbReference type="Proteomes" id="UP001165422">
    <property type="component" value="Unassembled WGS sequence"/>
</dbReference>
<dbReference type="Gene3D" id="3.40.630.30">
    <property type="match status" value="1"/>
</dbReference>
<dbReference type="PROSITE" id="PS51186">
    <property type="entry name" value="GNAT"/>
    <property type="match status" value="1"/>
</dbReference>
<dbReference type="Pfam" id="PF13508">
    <property type="entry name" value="Acetyltransf_7"/>
    <property type="match status" value="1"/>
</dbReference>
<dbReference type="SUPFAM" id="SSF55729">
    <property type="entry name" value="Acyl-CoA N-acyltransferases (Nat)"/>
    <property type="match status" value="1"/>
</dbReference>
<keyword evidence="1" id="KW-0808">Transferase</keyword>
<evidence type="ECO:0000256" key="1">
    <source>
        <dbReference type="ARBA" id="ARBA00022679"/>
    </source>
</evidence>
<evidence type="ECO:0000313" key="4">
    <source>
        <dbReference type="EMBL" id="MCC9296415.1"/>
    </source>
</evidence>